<protein>
    <submittedName>
        <fullName evidence="1">Uncharacterized protein</fullName>
    </submittedName>
</protein>
<reference evidence="1" key="1">
    <citation type="journal article" date="2022" name="Int. J. Mol. Sci.">
        <title>Draft Genome of Tanacetum Coccineum: Genomic Comparison of Closely Related Tanacetum-Family Plants.</title>
        <authorList>
            <person name="Yamashiro T."/>
            <person name="Shiraishi A."/>
            <person name="Nakayama K."/>
            <person name="Satake H."/>
        </authorList>
    </citation>
    <scope>NUCLEOTIDE SEQUENCE</scope>
</reference>
<dbReference type="EMBL" id="BQNB010009862">
    <property type="protein sequence ID" value="GJS69452.1"/>
    <property type="molecule type" value="Genomic_DNA"/>
</dbReference>
<dbReference type="Proteomes" id="UP001151760">
    <property type="component" value="Unassembled WGS sequence"/>
</dbReference>
<gene>
    <name evidence="1" type="ORF">Tco_0702293</name>
</gene>
<sequence>MPGSSTAWISTNFLLVFEHSLLGSSSDARLRFCAFLGGFVAVLLRELVDVVFSSVYDSRLWKEKTADIMIVPNEWIFD</sequence>
<organism evidence="1 2">
    <name type="scientific">Tanacetum coccineum</name>
    <dbReference type="NCBI Taxonomy" id="301880"/>
    <lineage>
        <taxon>Eukaryota</taxon>
        <taxon>Viridiplantae</taxon>
        <taxon>Streptophyta</taxon>
        <taxon>Embryophyta</taxon>
        <taxon>Tracheophyta</taxon>
        <taxon>Spermatophyta</taxon>
        <taxon>Magnoliopsida</taxon>
        <taxon>eudicotyledons</taxon>
        <taxon>Gunneridae</taxon>
        <taxon>Pentapetalae</taxon>
        <taxon>asterids</taxon>
        <taxon>campanulids</taxon>
        <taxon>Asterales</taxon>
        <taxon>Asteraceae</taxon>
        <taxon>Asteroideae</taxon>
        <taxon>Anthemideae</taxon>
        <taxon>Anthemidinae</taxon>
        <taxon>Tanacetum</taxon>
    </lineage>
</organism>
<accession>A0ABQ4XWE1</accession>
<name>A0ABQ4XWE1_9ASTR</name>
<evidence type="ECO:0000313" key="1">
    <source>
        <dbReference type="EMBL" id="GJS69452.1"/>
    </source>
</evidence>
<proteinExistence type="predicted"/>
<keyword evidence="2" id="KW-1185">Reference proteome</keyword>
<evidence type="ECO:0000313" key="2">
    <source>
        <dbReference type="Proteomes" id="UP001151760"/>
    </source>
</evidence>
<comment type="caution">
    <text evidence="1">The sequence shown here is derived from an EMBL/GenBank/DDBJ whole genome shotgun (WGS) entry which is preliminary data.</text>
</comment>
<reference evidence="1" key="2">
    <citation type="submission" date="2022-01" db="EMBL/GenBank/DDBJ databases">
        <authorList>
            <person name="Yamashiro T."/>
            <person name="Shiraishi A."/>
            <person name="Satake H."/>
            <person name="Nakayama K."/>
        </authorList>
    </citation>
    <scope>NUCLEOTIDE SEQUENCE</scope>
</reference>